<reference evidence="2 3" key="1">
    <citation type="submission" date="2018-09" db="EMBL/GenBank/DDBJ databases">
        <title>Whole genome based analysis of evolution and adaptive divergence in Indian and Brazilian strains of Azospirillum brasilense.</title>
        <authorList>
            <person name="Singh C."/>
            <person name="Tripathi A.K."/>
        </authorList>
    </citation>
    <scope>NUCLEOTIDE SEQUENCE [LARGE SCALE GENOMIC DNA]</scope>
    <source>
        <strain evidence="2 3">MTCC4038</strain>
        <plasmid evidence="2 3">p2</plasmid>
    </source>
</reference>
<evidence type="ECO:0000313" key="1">
    <source>
        <dbReference type="EMBL" id="MDX5955469.1"/>
    </source>
</evidence>
<keyword evidence="4" id="KW-1185">Reference proteome</keyword>
<dbReference type="EMBL" id="CP032341">
    <property type="protein sequence ID" value="QCO12164.1"/>
    <property type="molecule type" value="Genomic_DNA"/>
</dbReference>
<evidence type="ECO:0000313" key="4">
    <source>
        <dbReference type="Proteomes" id="UP001277471"/>
    </source>
</evidence>
<evidence type="ECO:0000313" key="2">
    <source>
        <dbReference type="EMBL" id="QCO12164.1"/>
    </source>
</evidence>
<dbReference type="GeneID" id="56450742"/>
<sequence length="115" mass="12475">MSLDPLLQANRILTEAISNYLQSSNELAAAAERATAASAGRDATTRRLAFQELSERGNQARFAKKHLTDTVRRLRATLPPAQIEAVAAKLDGRESAESALTLVRTILTEKVWSAA</sequence>
<name>A0A0N7I8X0_AZOBR</name>
<reference evidence="1 4" key="2">
    <citation type="submission" date="2023-11" db="EMBL/GenBank/DDBJ databases">
        <title>MicrobeMod: A computational toolkit for identifying prokaryotic methylation and restriction-modification with nanopore sequencing.</title>
        <authorList>
            <person name="Crits-Christoph A."/>
            <person name="Kang S.C."/>
            <person name="Lee H."/>
            <person name="Ostrov N."/>
        </authorList>
    </citation>
    <scope>NUCLEOTIDE SEQUENCE [LARGE SCALE GENOMIC DNA]</scope>
    <source>
        <strain evidence="1 4">ATCC 29145</strain>
    </source>
</reference>
<dbReference type="AlphaFoldDB" id="A0A0N7I8X0"/>
<dbReference type="RefSeq" id="WP_035680830.1">
    <property type="nucleotide sequence ID" value="NZ_CP012916.1"/>
</dbReference>
<accession>A0A0N7I8X0</accession>
<organism evidence="2 3">
    <name type="scientific">Azospirillum brasilense</name>
    <dbReference type="NCBI Taxonomy" id="192"/>
    <lineage>
        <taxon>Bacteria</taxon>
        <taxon>Pseudomonadati</taxon>
        <taxon>Pseudomonadota</taxon>
        <taxon>Alphaproteobacteria</taxon>
        <taxon>Rhodospirillales</taxon>
        <taxon>Azospirillaceae</taxon>
        <taxon>Azospirillum</taxon>
    </lineage>
</organism>
<proteinExistence type="predicted"/>
<keyword evidence="2" id="KW-0614">Plasmid</keyword>
<geneLocation type="plasmid" evidence="2 3">
    <name>p2</name>
</geneLocation>
<gene>
    <name evidence="2" type="ORF">D3868_24340</name>
    <name evidence="1" type="ORF">SIM66_30310</name>
</gene>
<protein>
    <submittedName>
        <fullName evidence="2">Uncharacterized protein</fullName>
    </submittedName>
</protein>
<dbReference type="KEGG" id="abf:AMK58_23580"/>
<evidence type="ECO:0000313" key="3">
    <source>
        <dbReference type="Proteomes" id="UP000298774"/>
    </source>
</evidence>
<dbReference type="Proteomes" id="UP000298774">
    <property type="component" value="Plasmid p2"/>
</dbReference>
<dbReference type="EMBL" id="JAWXYC010000005">
    <property type="protein sequence ID" value="MDX5955469.1"/>
    <property type="molecule type" value="Genomic_DNA"/>
</dbReference>
<dbReference type="Proteomes" id="UP001277471">
    <property type="component" value="Unassembled WGS sequence"/>
</dbReference>